<protein>
    <submittedName>
        <fullName evidence="1">Uncharacterized protein</fullName>
    </submittedName>
</protein>
<sequence length="25" mass="2788">MAGNYNFVVTRLVRKYPITGGKSLC</sequence>
<organism evidence="1">
    <name type="scientific">Arundo donax</name>
    <name type="common">Giant reed</name>
    <name type="synonym">Donax arundinaceus</name>
    <dbReference type="NCBI Taxonomy" id="35708"/>
    <lineage>
        <taxon>Eukaryota</taxon>
        <taxon>Viridiplantae</taxon>
        <taxon>Streptophyta</taxon>
        <taxon>Embryophyta</taxon>
        <taxon>Tracheophyta</taxon>
        <taxon>Spermatophyta</taxon>
        <taxon>Magnoliopsida</taxon>
        <taxon>Liliopsida</taxon>
        <taxon>Poales</taxon>
        <taxon>Poaceae</taxon>
        <taxon>PACMAD clade</taxon>
        <taxon>Arundinoideae</taxon>
        <taxon>Arundineae</taxon>
        <taxon>Arundo</taxon>
    </lineage>
</organism>
<name>A0A0A9FNX5_ARUDO</name>
<evidence type="ECO:0000313" key="1">
    <source>
        <dbReference type="EMBL" id="JAE12989.1"/>
    </source>
</evidence>
<reference evidence="1" key="1">
    <citation type="submission" date="2014-09" db="EMBL/GenBank/DDBJ databases">
        <authorList>
            <person name="Magalhaes I.L.F."/>
            <person name="Oliveira U."/>
            <person name="Santos F.R."/>
            <person name="Vidigal T.H.D.A."/>
            <person name="Brescovit A.D."/>
            <person name="Santos A.J."/>
        </authorList>
    </citation>
    <scope>NUCLEOTIDE SEQUENCE</scope>
    <source>
        <tissue evidence="1">Shoot tissue taken approximately 20 cm above the soil surface</tissue>
    </source>
</reference>
<reference evidence="1" key="2">
    <citation type="journal article" date="2015" name="Data Brief">
        <title>Shoot transcriptome of the giant reed, Arundo donax.</title>
        <authorList>
            <person name="Barrero R.A."/>
            <person name="Guerrero F.D."/>
            <person name="Moolhuijzen P."/>
            <person name="Goolsby J.A."/>
            <person name="Tidwell J."/>
            <person name="Bellgard S.E."/>
            <person name="Bellgard M.I."/>
        </authorList>
    </citation>
    <scope>NUCLEOTIDE SEQUENCE</scope>
    <source>
        <tissue evidence="1">Shoot tissue taken approximately 20 cm above the soil surface</tissue>
    </source>
</reference>
<accession>A0A0A9FNX5</accession>
<proteinExistence type="predicted"/>
<dbReference type="EMBL" id="GBRH01184907">
    <property type="protein sequence ID" value="JAE12989.1"/>
    <property type="molecule type" value="Transcribed_RNA"/>
</dbReference>
<dbReference type="AlphaFoldDB" id="A0A0A9FNX5"/>